<protein>
    <submittedName>
        <fullName evidence="2">Uncharacterized protein</fullName>
    </submittedName>
</protein>
<comment type="caution">
    <text evidence="2">The sequence shown here is derived from an EMBL/GenBank/DDBJ whole genome shotgun (WGS) entry which is preliminary data.</text>
</comment>
<dbReference type="EMBL" id="CAKLBY020000066">
    <property type="protein sequence ID" value="CAK7922915.1"/>
    <property type="molecule type" value="Genomic_DNA"/>
</dbReference>
<feature type="compositionally biased region" description="Low complexity" evidence="1">
    <location>
        <begin position="94"/>
        <end position="109"/>
    </location>
</feature>
<organism evidence="2 3">
    <name type="scientific">Peronospora matthiolae</name>
    <dbReference type="NCBI Taxonomy" id="2874970"/>
    <lineage>
        <taxon>Eukaryota</taxon>
        <taxon>Sar</taxon>
        <taxon>Stramenopiles</taxon>
        <taxon>Oomycota</taxon>
        <taxon>Peronosporomycetes</taxon>
        <taxon>Peronosporales</taxon>
        <taxon>Peronosporaceae</taxon>
        <taxon>Peronospora</taxon>
    </lineage>
</organism>
<dbReference type="AlphaFoldDB" id="A0AAV1TKP2"/>
<evidence type="ECO:0000313" key="3">
    <source>
        <dbReference type="Proteomes" id="UP001162060"/>
    </source>
</evidence>
<evidence type="ECO:0000313" key="2">
    <source>
        <dbReference type="EMBL" id="CAK7922915.1"/>
    </source>
</evidence>
<feature type="region of interest" description="Disordered" evidence="1">
    <location>
        <begin position="80"/>
        <end position="120"/>
    </location>
</feature>
<feature type="compositionally biased region" description="Basic and acidic residues" evidence="1">
    <location>
        <begin position="209"/>
        <end position="222"/>
    </location>
</feature>
<evidence type="ECO:0000256" key="1">
    <source>
        <dbReference type="SAM" id="MobiDB-lite"/>
    </source>
</evidence>
<gene>
    <name evidence="2" type="ORF">PM001_LOCUS8086</name>
</gene>
<sequence length="383" mass="42135">MQEQRPLSRDANTATLQAFYARVINRVCDSYRKEGEALATETIARLQQKWQEKLLLYTGKPDNSSPRREDDDRIELVDSVEASGDSDNELSDGSSPPTSLSSSSSTESEAALEHEAIGRPSAALPSAATLTAPSVFSKMLGSKRRLCQLDGSVSDAEIDLDWRDVAAEEEEVNELKQGGQQESAETGATLSTKAQDSFNDAENDADGEAAGRRDDTVDEDARRTKCDEAVKIVVNFGDVDEDTPSSSMIVSSRLVSADDLAPVSGLSGISLPIQLAAEYSKFRHHGKRQGYRGQLHAIVLTWPNRLRAEETVRPGEVVWCYPDLLPGIIGEGKVGKMVSREDCRQEMKIRFDDGTEAIVSRDRTRRLSEYLIRKGRVHLSSEQ</sequence>
<name>A0AAV1TKP2_9STRA</name>
<proteinExistence type="predicted"/>
<reference evidence="2" key="1">
    <citation type="submission" date="2024-01" db="EMBL/GenBank/DDBJ databases">
        <authorList>
            <person name="Webb A."/>
        </authorList>
    </citation>
    <scope>NUCLEOTIDE SEQUENCE</scope>
    <source>
        <strain evidence="2">Pm1</strain>
    </source>
</reference>
<feature type="compositionally biased region" description="Polar residues" evidence="1">
    <location>
        <begin position="178"/>
        <end position="198"/>
    </location>
</feature>
<feature type="region of interest" description="Disordered" evidence="1">
    <location>
        <begin position="169"/>
        <end position="222"/>
    </location>
</feature>
<accession>A0AAV1TKP2</accession>
<dbReference type="Proteomes" id="UP001162060">
    <property type="component" value="Unassembled WGS sequence"/>
</dbReference>